<feature type="region of interest" description="Disordered" evidence="1">
    <location>
        <begin position="90"/>
        <end position="121"/>
    </location>
</feature>
<dbReference type="Proteomes" id="UP000023152">
    <property type="component" value="Unassembled WGS sequence"/>
</dbReference>
<dbReference type="EMBL" id="ASPP01022301">
    <property type="protein sequence ID" value="ETO11590.1"/>
    <property type="molecule type" value="Genomic_DNA"/>
</dbReference>
<evidence type="ECO:0000313" key="2">
    <source>
        <dbReference type="EMBL" id="ETO11590.1"/>
    </source>
</evidence>
<name>X6MEV6_RETFI</name>
<proteinExistence type="predicted"/>
<accession>X6MEV6</accession>
<keyword evidence="3" id="KW-1185">Reference proteome</keyword>
<reference evidence="2 3" key="1">
    <citation type="journal article" date="2013" name="Curr. Biol.">
        <title>The Genome of the Foraminiferan Reticulomyxa filosa.</title>
        <authorList>
            <person name="Glockner G."/>
            <person name="Hulsmann N."/>
            <person name="Schleicher M."/>
            <person name="Noegel A.A."/>
            <person name="Eichinger L."/>
            <person name="Gallinger C."/>
            <person name="Pawlowski J."/>
            <person name="Sierra R."/>
            <person name="Euteneuer U."/>
            <person name="Pillet L."/>
            <person name="Moustafa A."/>
            <person name="Platzer M."/>
            <person name="Groth M."/>
            <person name="Szafranski K."/>
            <person name="Schliwa M."/>
        </authorList>
    </citation>
    <scope>NUCLEOTIDE SEQUENCE [LARGE SCALE GENOMIC DNA]</scope>
</reference>
<organism evidence="2 3">
    <name type="scientific">Reticulomyxa filosa</name>
    <dbReference type="NCBI Taxonomy" id="46433"/>
    <lineage>
        <taxon>Eukaryota</taxon>
        <taxon>Sar</taxon>
        <taxon>Rhizaria</taxon>
        <taxon>Retaria</taxon>
        <taxon>Foraminifera</taxon>
        <taxon>Monothalamids</taxon>
        <taxon>Reticulomyxidae</taxon>
        <taxon>Reticulomyxa</taxon>
    </lineage>
</organism>
<feature type="compositionally biased region" description="Polar residues" evidence="1">
    <location>
        <begin position="106"/>
        <end position="121"/>
    </location>
</feature>
<gene>
    <name evidence="2" type="ORF">RFI_25785</name>
</gene>
<evidence type="ECO:0000313" key="3">
    <source>
        <dbReference type="Proteomes" id="UP000023152"/>
    </source>
</evidence>
<evidence type="ECO:0000256" key="1">
    <source>
        <dbReference type="SAM" id="MobiDB-lite"/>
    </source>
</evidence>
<comment type="caution">
    <text evidence="2">The sequence shown here is derived from an EMBL/GenBank/DDBJ whole genome shotgun (WGS) entry which is preliminary data.</text>
</comment>
<protein>
    <submittedName>
        <fullName evidence="2">Uncharacterized protein</fullName>
    </submittedName>
</protein>
<dbReference type="AlphaFoldDB" id="X6MEV6"/>
<sequence length="260" mass="30094">MGSFWSGDVTQANSGAIDGTLSPQYQTCVNSSFVNKGKLHYEEIHREWRKKFNKIPEQSKRRKGKEKTIPLSQILQLTHEEILHKQKIMEEKKDKDNNNNNDNNKSINTLNEKENSISTNKSGYISGSSSLLLTKKENENEINEIYSNTYIYDKEDIISSPNVIQENDEENSNSINSYSHSYSNSIDNTFDISLDSKNLYKMYECILSGQKFDDNIPLQQIIHLCQNLWNEELRLGHEIHQVSQLRDTNLSIQQNNPFLI</sequence>